<protein>
    <recommendedName>
        <fullName evidence="2">CBM21 domain-containing protein</fullName>
    </recommendedName>
</protein>
<dbReference type="GO" id="GO:0005979">
    <property type="term" value="P:regulation of glycogen biosynthetic process"/>
    <property type="evidence" value="ECO:0007669"/>
    <property type="project" value="TreeGrafter"/>
</dbReference>
<reference evidence="4" key="1">
    <citation type="journal article" date="2017" name="Nat. Ecol. Evol.">
        <title>Genome expansion and lineage-specific genetic innovations in the forest pathogenic fungi Armillaria.</title>
        <authorList>
            <person name="Sipos G."/>
            <person name="Prasanna A.N."/>
            <person name="Walter M.C."/>
            <person name="O'Connor E."/>
            <person name="Balint B."/>
            <person name="Krizsan K."/>
            <person name="Kiss B."/>
            <person name="Hess J."/>
            <person name="Varga T."/>
            <person name="Slot J."/>
            <person name="Riley R."/>
            <person name="Boka B."/>
            <person name="Rigling D."/>
            <person name="Barry K."/>
            <person name="Lee J."/>
            <person name="Mihaltcheva S."/>
            <person name="LaButti K."/>
            <person name="Lipzen A."/>
            <person name="Waldron R."/>
            <person name="Moloney N.M."/>
            <person name="Sperisen C."/>
            <person name="Kredics L."/>
            <person name="Vagvoelgyi C."/>
            <person name="Patrignani A."/>
            <person name="Fitzpatrick D."/>
            <person name="Nagy I."/>
            <person name="Doyle S."/>
            <person name="Anderson J.B."/>
            <person name="Grigoriev I.V."/>
            <person name="Gueldener U."/>
            <person name="Muensterkoetter M."/>
            <person name="Nagy L.G."/>
        </authorList>
    </citation>
    <scope>NUCLEOTIDE SEQUENCE [LARGE SCALE GENOMIC DNA]</scope>
    <source>
        <strain evidence="4">Ar21-2</strain>
    </source>
</reference>
<feature type="compositionally biased region" description="Pro residues" evidence="1">
    <location>
        <begin position="80"/>
        <end position="99"/>
    </location>
</feature>
<dbReference type="OMA" id="AFLKQWC"/>
<feature type="region of interest" description="Disordered" evidence="1">
    <location>
        <begin position="376"/>
        <end position="449"/>
    </location>
</feature>
<dbReference type="PANTHER" id="PTHR12307:SF36">
    <property type="entry name" value="GLYCOGEN-BINDING SUBUNIT 76A"/>
    <property type="match status" value="1"/>
</dbReference>
<feature type="region of interest" description="Disordered" evidence="1">
    <location>
        <begin position="495"/>
        <end position="526"/>
    </location>
</feature>
<dbReference type="InParanoid" id="A0A2H3DIJ2"/>
<feature type="region of interest" description="Disordered" evidence="1">
    <location>
        <begin position="558"/>
        <end position="612"/>
    </location>
</feature>
<dbReference type="OrthoDB" id="1881at2759"/>
<feature type="compositionally biased region" description="Pro residues" evidence="1">
    <location>
        <begin position="584"/>
        <end position="599"/>
    </location>
</feature>
<gene>
    <name evidence="3" type="ORF">ARMGADRAFT_992306</name>
</gene>
<evidence type="ECO:0000259" key="2">
    <source>
        <dbReference type="PROSITE" id="PS51159"/>
    </source>
</evidence>
<dbReference type="STRING" id="47427.A0A2H3DIJ2"/>
<evidence type="ECO:0000313" key="3">
    <source>
        <dbReference type="EMBL" id="PBK93664.1"/>
    </source>
</evidence>
<proteinExistence type="predicted"/>
<feature type="region of interest" description="Disordered" evidence="1">
    <location>
        <begin position="184"/>
        <end position="208"/>
    </location>
</feature>
<feature type="region of interest" description="Disordered" evidence="1">
    <location>
        <begin position="46"/>
        <end position="156"/>
    </location>
</feature>
<feature type="compositionally biased region" description="Low complexity" evidence="1">
    <location>
        <begin position="114"/>
        <end position="127"/>
    </location>
</feature>
<dbReference type="InterPro" id="IPR038175">
    <property type="entry name" value="CBM21_dom_sf"/>
</dbReference>
<name>A0A2H3DIJ2_ARMGA</name>
<feature type="compositionally biased region" description="Polar residues" evidence="1">
    <location>
        <begin position="1"/>
        <end position="11"/>
    </location>
</feature>
<dbReference type="Gene3D" id="2.60.40.2440">
    <property type="entry name" value="Carbohydrate binding type-21 domain"/>
    <property type="match status" value="1"/>
</dbReference>
<dbReference type="GO" id="GO:0000164">
    <property type="term" value="C:protein phosphatase type 1 complex"/>
    <property type="evidence" value="ECO:0007669"/>
    <property type="project" value="TreeGrafter"/>
</dbReference>
<dbReference type="EMBL" id="KZ293656">
    <property type="protein sequence ID" value="PBK93664.1"/>
    <property type="molecule type" value="Genomic_DNA"/>
</dbReference>
<dbReference type="Proteomes" id="UP000217790">
    <property type="component" value="Unassembled WGS sequence"/>
</dbReference>
<accession>A0A2H3DIJ2</accession>
<feature type="compositionally biased region" description="Low complexity" evidence="1">
    <location>
        <begin position="412"/>
        <end position="436"/>
    </location>
</feature>
<evidence type="ECO:0000256" key="1">
    <source>
        <dbReference type="SAM" id="MobiDB-lite"/>
    </source>
</evidence>
<evidence type="ECO:0000313" key="4">
    <source>
        <dbReference type="Proteomes" id="UP000217790"/>
    </source>
</evidence>
<keyword evidence="4" id="KW-1185">Reference proteome</keyword>
<dbReference type="GO" id="GO:2001069">
    <property type="term" value="F:glycogen binding"/>
    <property type="evidence" value="ECO:0007669"/>
    <property type="project" value="TreeGrafter"/>
</dbReference>
<feature type="region of interest" description="Disordered" evidence="1">
    <location>
        <begin position="1"/>
        <end position="25"/>
    </location>
</feature>
<dbReference type="PROSITE" id="PS51159">
    <property type="entry name" value="CBM21"/>
    <property type="match status" value="1"/>
</dbReference>
<dbReference type="InterPro" id="IPR005036">
    <property type="entry name" value="CBM21_dom"/>
</dbReference>
<dbReference type="GO" id="GO:0008157">
    <property type="term" value="F:protein phosphatase 1 binding"/>
    <property type="evidence" value="ECO:0007669"/>
    <property type="project" value="TreeGrafter"/>
</dbReference>
<feature type="compositionally biased region" description="Polar residues" evidence="1">
    <location>
        <begin position="134"/>
        <end position="152"/>
    </location>
</feature>
<dbReference type="Pfam" id="PF03370">
    <property type="entry name" value="CBM_21"/>
    <property type="match status" value="1"/>
</dbReference>
<dbReference type="PANTHER" id="PTHR12307">
    <property type="entry name" value="PROTEIN PHOSPHATASE 1 REGULATORY SUBUNIT"/>
    <property type="match status" value="1"/>
</dbReference>
<organism evidence="3 4">
    <name type="scientific">Armillaria gallica</name>
    <name type="common">Bulbous honey fungus</name>
    <name type="synonym">Armillaria bulbosa</name>
    <dbReference type="NCBI Taxonomy" id="47427"/>
    <lineage>
        <taxon>Eukaryota</taxon>
        <taxon>Fungi</taxon>
        <taxon>Dikarya</taxon>
        <taxon>Basidiomycota</taxon>
        <taxon>Agaricomycotina</taxon>
        <taxon>Agaricomycetes</taxon>
        <taxon>Agaricomycetidae</taxon>
        <taxon>Agaricales</taxon>
        <taxon>Marasmiineae</taxon>
        <taxon>Physalacriaceae</taxon>
        <taxon>Armillaria</taxon>
    </lineage>
</organism>
<dbReference type="InterPro" id="IPR050782">
    <property type="entry name" value="PP1_regulatory_subunit_3"/>
</dbReference>
<dbReference type="AlphaFoldDB" id="A0A2H3DIJ2"/>
<sequence>MPYSLPTSSAGRPTHRRSYTHSSGAFASLGSLPRIAHHRPVFHIQNDCSSDDDEHGLLSSPPAGTKPLRLDTHLAVPFPRSSPSPRSPSPEVPSRPSPPQRTNSTPVLLSNGRPLKSSLKGSPRSSSVPDMPSLSVQHTRARSAPSTPALSSHESHCHKNVHFPTHQLETVRVFNRSAKPASLLRATTASDAETETETELEGSSRYTEGPRFPFPSVLPAYSLSPFTDIVPSPAVPREGCNVILESLTLPPSTLALKGTLLVRNISYEKQVYVRFTLDDWQTTSEVAARYQTSLPSLPILSKKNLTVGDVAAGVAAGGPAVWDRFEYTIKLEDYSSTLIDRTIFLVVRYSAGGGEWWDNNAGKNYRVAFIRSSNQSPPVTVEKAHAPVTPIKAPPESSVPFPTIAPSPSTSPPSSTTSTPTLSPSLSPLSPPLSTIPLPPPQHNRAQSEATLQHRLKGFKLANYAKPNAVPTQLSPTTEKAGGAGVFWFWGSHKPQTGSSSPVHSDEDGDVTPALSRGSSSPLDSPIEERINALEEVPVYVEPASLPVPFSMLNSDAIEPERKPRSRSPSPPLTPKPLALPVLSPSPPPATTSPTPIPTPRVGKKPPSPLSSSEDLYKAFLKQWCFVGGAGGAGETMIGA</sequence>
<feature type="domain" description="CBM21" evidence="2">
    <location>
        <begin position="234"/>
        <end position="368"/>
    </location>
</feature>